<evidence type="ECO:0000259" key="6">
    <source>
        <dbReference type="SMART" id="SM01009"/>
    </source>
</evidence>
<dbReference type="InterPro" id="IPR010316">
    <property type="entry name" value="AlkA_N"/>
</dbReference>
<dbReference type="EC" id="3.2.2.21" evidence="2"/>
<dbReference type="SMART" id="SM00478">
    <property type="entry name" value="ENDO3c"/>
    <property type="match status" value="1"/>
</dbReference>
<dbReference type="InterPro" id="IPR023170">
    <property type="entry name" value="HhH_base_excis_C"/>
</dbReference>
<feature type="domain" description="HhH-GPD" evidence="5">
    <location>
        <begin position="195"/>
        <end position="356"/>
    </location>
</feature>
<dbReference type="Pfam" id="PF00730">
    <property type="entry name" value="HhH-GPD"/>
    <property type="match status" value="1"/>
</dbReference>
<dbReference type="GO" id="GO:0006285">
    <property type="term" value="P:base-excision repair, AP site formation"/>
    <property type="evidence" value="ECO:0007669"/>
    <property type="project" value="TreeGrafter"/>
</dbReference>
<evidence type="ECO:0000256" key="4">
    <source>
        <dbReference type="ARBA" id="ARBA00023204"/>
    </source>
</evidence>
<keyword evidence="8" id="KW-1185">Reference proteome</keyword>
<sequence length="363" mass="37403">MSSRSRSFTPGTAAALTACSARATTRPDSRMVSSSAADLTGCSAVEVLAMPPRLRPARLGSVDLPFTPPLHADQLFGHLAATAVPGVEEWLPGQDPGSGALRRSLRLPGGPAVVVVHVPPPGATSVRVEITTTDPAEAPLAALLCRRLLDLDLDPALPDTALSEDPALAPLVAAVPGRRTPGSPSAEEVALRAVLGQQVSTAAARTHAARLVAALGEPAGSSGLRLFPSAGSVAALDDDAATRLLALPVRRRETLRNLARVLASGALDLRHVDDGGDPSRARAQLLALPGIGPWTAQTVTMRALGDTDAFLASDLGVLAAARALGLPGDARPLERKAAAWAPWRSYAVQHLWGVLPHAINALP</sequence>
<comment type="caution">
    <text evidence="7">The sequence shown here is derived from an EMBL/GenBank/DDBJ whole genome shotgun (WGS) entry which is preliminary data.</text>
</comment>
<dbReference type="InterPro" id="IPR011257">
    <property type="entry name" value="DNA_glycosylase"/>
</dbReference>
<dbReference type="GO" id="GO:0008725">
    <property type="term" value="F:DNA-3-methyladenine glycosylase activity"/>
    <property type="evidence" value="ECO:0007669"/>
    <property type="project" value="TreeGrafter"/>
</dbReference>
<evidence type="ECO:0000256" key="2">
    <source>
        <dbReference type="ARBA" id="ARBA00012000"/>
    </source>
</evidence>
<dbReference type="InterPro" id="IPR003265">
    <property type="entry name" value="HhH-GPD_domain"/>
</dbReference>
<dbReference type="EMBL" id="VKAC01000011">
    <property type="protein sequence ID" value="TXR52932.1"/>
    <property type="molecule type" value="Genomic_DNA"/>
</dbReference>
<evidence type="ECO:0000256" key="3">
    <source>
        <dbReference type="ARBA" id="ARBA00022763"/>
    </source>
</evidence>
<protein>
    <recommendedName>
        <fullName evidence="2">DNA-3-methyladenine glycosylase II</fullName>
        <ecNumber evidence="2">3.2.2.21</ecNumber>
    </recommendedName>
</protein>
<organism evidence="7 8">
    <name type="scientific">Quadrisphaera setariae</name>
    <dbReference type="NCBI Taxonomy" id="2593304"/>
    <lineage>
        <taxon>Bacteria</taxon>
        <taxon>Bacillati</taxon>
        <taxon>Actinomycetota</taxon>
        <taxon>Actinomycetes</taxon>
        <taxon>Kineosporiales</taxon>
        <taxon>Kineosporiaceae</taxon>
        <taxon>Quadrisphaera</taxon>
    </lineage>
</organism>
<dbReference type="Gene3D" id="1.10.340.30">
    <property type="entry name" value="Hypothetical protein, domain 2"/>
    <property type="match status" value="1"/>
</dbReference>
<dbReference type="GO" id="GO:0005737">
    <property type="term" value="C:cytoplasm"/>
    <property type="evidence" value="ECO:0007669"/>
    <property type="project" value="TreeGrafter"/>
</dbReference>
<reference evidence="7 8" key="1">
    <citation type="submission" date="2019-07" db="EMBL/GenBank/DDBJ databases">
        <title>Quadrisphaera sp. strain DD2A genome sequencing and assembly.</title>
        <authorList>
            <person name="Kim I."/>
        </authorList>
    </citation>
    <scope>NUCLEOTIDE SEQUENCE [LARGE SCALE GENOMIC DNA]</scope>
    <source>
        <strain evidence="7 8">DD2A</strain>
    </source>
</reference>
<dbReference type="SUPFAM" id="SSF55945">
    <property type="entry name" value="TATA-box binding protein-like"/>
    <property type="match status" value="1"/>
</dbReference>
<dbReference type="CDD" id="cd00056">
    <property type="entry name" value="ENDO3c"/>
    <property type="match status" value="1"/>
</dbReference>
<dbReference type="GO" id="GO:0043916">
    <property type="term" value="F:DNA-7-methylguanine glycosylase activity"/>
    <property type="evidence" value="ECO:0007669"/>
    <property type="project" value="TreeGrafter"/>
</dbReference>
<dbReference type="GO" id="GO:0006307">
    <property type="term" value="P:DNA alkylation repair"/>
    <property type="evidence" value="ECO:0007669"/>
    <property type="project" value="TreeGrafter"/>
</dbReference>
<keyword evidence="4" id="KW-0234">DNA repair</keyword>
<dbReference type="Pfam" id="PF06029">
    <property type="entry name" value="AlkA_N"/>
    <property type="match status" value="1"/>
</dbReference>
<dbReference type="InterPro" id="IPR037046">
    <property type="entry name" value="AlkA_N_sf"/>
</dbReference>
<evidence type="ECO:0000256" key="1">
    <source>
        <dbReference type="ARBA" id="ARBA00000086"/>
    </source>
</evidence>
<gene>
    <name evidence="7" type="ORF">FMM08_17740</name>
</gene>
<dbReference type="Proteomes" id="UP000321234">
    <property type="component" value="Unassembled WGS sequence"/>
</dbReference>
<keyword evidence="3" id="KW-0227">DNA damage</keyword>
<evidence type="ECO:0000313" key="8">
    <source>
        <dbReference type="Proteomes" id="UP000321234"/>
    </source>
</evidence>
<dbReference type="SUPFAM" id="SSF48150">
    <property type="entry name" value="DNA-glycosylase"/>
    <property type="match status" value="1"/>
</dbReference>
<feature type="domain" description="DNA-3-methyladenine glycosylase AlkA N-terminal" evidence="6">
    <location>
        <begin position="61"/>
        <end position="185"/>
    </location>
</feature>
<dbReference type="OrthoDB" id="9811249at2"/>
<dbReference type="Gene3D" id="1.10.1670.10">
    <property type="entry name" value="Helix-hairpin-Helix base-excision DNA repair enzymes (C-terminal)"/>
    <property type="match status" value="1"/>
</dbReference>
<proteinExistence type="predicted"/>
<dbReference type="Gene3D" id="3.30.310.20">
    <property type="entry name" value="DNA-3-methyladenine glycosylase AlkA, N-terminal domain"/>
    <property type="match status" value="1"/>
</dbReference>
<dbReference type="SMART" id="SM01009">
    <property type="entry name" value="AlkA_N"/>
    <property type="match status" value="1"/>
</dbReference>
<comment type="catalytic activity">
    <reaction evidence="1">
        <text>Hydrolysis of alkylated DNA, releasing 3-methyladenine, 3-methylguanine, 7-methylguanine and 7-methyladenine.</text>
        <dbReference type="EC" id="3.2.2.21"/>
    </reaction>
</comment>
<dbReference type="GO" id="GO:0032131">
    <property type="term" value="F:alkylated DNA binding"/>
    <property type="evidence" value="ECO:0007669"/>
    <property type="project" value="TreeGrafter"/>
</dbReference>
<evidence type="ECO:0000259" key="5">
    <source>
        <dbReference type="SMART" id="SM00478"/>
    </source>
</evidence>
<dbReference type="InterPro" id="IPR051912">
    <property type="entry name" value="Alkylbase_DNA_Glycosylase/TA"/>
</dbReference>
<dbReference type="PANTHER" id="PTHR43003">
    <property type="entry name" value="DNA-3-METHYLADENINE GLYCOSYLASE"/>
    <property type="match status" value="1"/>
</dbReference>
<dbReference type="AlphaFoldDB" id="A0A5C8Z4B9"/>
<dbReference type="PROSITE" id="PS51257">
    <property type="entry name" value="PROKAR_LIPOPROTEIN"/>
    <property type="match status" value="1"/>
</dbReference>
<accession>A0A5C8Z4B9</accession>
<evidence type="ECO:0000313" key="7">
    <source>
        <dbReference type="EMBL" id="TXR52932.1"/>
    </source>
</evidence>
<name>A0A5C8Z4B9_9ACTN</name>
<dbReference type="PANTHER" id="PTHR43003:SF13">
    <property type="entry name" value="DNA-3-METHYLADENINE GLYCOSYLASE 2"/>
    <property type="match status" value="1"/>
</dbReference>
<dbReference type="GO" id="GO:0032993">
    <property type="term" value="C:protein-DNA complex"/>
    <property type="evidence" value="ECO:0007669"/>
    <property type="project" value="TreeGrafter"/>
</dbReference>